<evidence type="ECO:0000313" key="7">
    <source>
        <dbReference type="Proteomes" id="UP000514720"/>
    </source>
</evidence>
<dbReference type="RefSeq" id="WP_258876984.1">
    <property type="nucleotide sequence ID" value="NZ_CP048914.1"/>
</dbReference>
<dbReference type="InterPro" id="IPR000456">
    <property type="entry name" value="Ribosomal_bL17"/>
</dbReference>
<dbReference type="EMBL" id="CP048914">
    <property type="protein sequence ID" value="QMS85205.1"/>
    <property type="molecule type" value="Genomic_DNA"/>
</dbReference>
<evidence type="ECO:0000313" key="6">
    <source>
        <dbReference type="EMBL" id="QMS85205.1"/>
    </source>
</evidence>
<dbReference type="InterPro" id="IPR036373">
    <property type="entry name" value="Ribosomal_bL17_sf"/>
</dbReference>
<organism evidence="6 7">
    <name type="scientific">Candidatus Xianfuyuplasma coldseepsis</name>
    <dbReference type="NCBI Taxonomy" id="2782163"/>
    <lineage>
        <taxon>Bacteria</taxon>
        <taxon>Bacillati</taxon>
        <taxon>Mycoplasmatota</taxon>
        <taxon>Mollicutes</taxon>
        <taxon>Candidatus Izemoplasmatales</taxon>
        <taxon>Candidatus Izemoplasmataceae</taxon>
        <taxon>Candidatus Xianfuyuplasma</taxon>
    </lineage>
</organism>
<evidence type="ECO:0000256" key="5">
    <source>
        <dbReference type="RuleBase" id="RU000660"/>
    </source>
</evidence>
<keyword evidence="7" id="KW-1185">Reference proteome</keyword>
<dbReference type="HAMAP" id="MF_01368">
    <property type="entry name" value="Ribosomal_bL17"/>
    <property type="match status" value="1"/>
</dbReference>
<dbReference type="PANTHER" id="PTHR14413:SF16">
    <property type="entry name" value="LARGE RIBOSOMAL SUBUNIT PROTEIN BL17M"/>
    <property type="match status" value="1"/>
</dbReference>
<dbReference type="SUPFAM" id="SSF64263">
    <property type="entry name" value="Prokaryotic ribosomal protein L17"/>
    <property type="match status" value="1"/>
</dbReference>
<dbReference type="GO" id="GO:0003735">
    <property type="term" value="F:structural constituent of ribosome"/>
    <property type="evidence" value="ECO:0007669"/>
    <property type="project" value="InterPro"/>
</dbReference>
<dbReference type="KEGG" id="xcl:G4Z02_05405"/>
<comment type="similarity">
    <text evidence="1 4 5">Belongs to the bacterial ribosomal protein bL17 family.</text>
</comment>
<evidence type="ECO:0000256" key="2">
    <source>
        <dbReference type="ARBA" id="ARBA00022980"/>
    </source>
</evidence>
<evidence type="ECO:0000256" key="3">
    <source>
        <dbReference type="ARBA" id="ARBA00023274"/>
    </source>
</evidence>
<comment type="subunit">
    <text evidence="4">Part of the 50S ribosomal subunit. Contacts protein L32.</text>
</comment>
<dbReference type="GO" id="GO:0006412">
    <property type="term" value="P:translation"/>
    <property type="evidence" value="ECO:0007669"/>
    <property type="project" value="UniProtKB-UniRule"/>
</dbReference>
<accession>A0A7L7KRJ5</accession>
<dbReference type="GO" id="GO:0022625">
    <property type="term" value="C:cytosolic large ribosomal subunit"/>
    <property type="evidence" value="ECO:0007669"/>
    <property type="project" value="TreeGrafter"/>
</dbReference>
<sequence length="120" mass="13700">MAGYRKLNRRSDQRKAMLRDLVTQLIIHEKIQTTEMKAKELQKLVERMVTLGKKGTLAARRQAAQTVRFLDAGNDQNAVQKLFSDIAPRFETRNGGYTRILKLGPRRGDATPMAIIEFVE</sequence>
<dbReference type="AlphaFoldDB" id="A0A7L7KRJ5"/>
<dbReference type="PANTHER" id="PTHR14413">
    <property type="entry name" value="RIBOSOMAL PROTEIN L17"/>
    <property type="match status" value="1"/>
</dbReference>
<proteinExistence type="inferred from homology"/>
<dbReference type="Proteomes" id="UP000514720">
    <property type="component" value="Chromosome"/>
</dbReference>
<keyword evidence="3 4" id="KW-0687">Ribonucleoprotein</keyword>
<keyword evidence="2 4" id="KW-0689">Ribosomal protein</keyword>
<gene>
    <name evidence="4 6" type="primary">rplQ</name>
    <name evidence="6" type="ORF">G4Z02_05405</name>
</gene>
<dbReference type="InterPro" id="IPR047859">
    <property type="entry name" value="Ribosomal_bL17_CS"/>
</dbReference>
<evidence type="ECO:0000256" key="1">
    <source>
        <dbReference type="ARBA" id="ARBA00008777"/>
    </source>
</evidence>
<dbReference type="FunFam" id="3.90.1030.10:FF:000002">
    <property type="entry name" value="50S ribosomal protein L17"/>
    <property type="match status" value="1"/>
</dbReference>
<dbReference type="NCBIfam" id="TIGR00059">
    <property type="entry name" value="L17"/>
    <property type="match status" value="1"/>
</dbReference>
<dbReference type="PROSITE" id="PS01167">
    <property type="entry name" value="RIBOSOMAL_L17"/>
    <property type="match status" value="1"/>
</dbReference>
<evidence type="ECO:0000256" key="4">
    <source>
        <dbReference type="HAMAP-Rule" id="MF_01368"/>
    </source>
</evidence>
<dbReference type="Gene3D" id="3.90.1030.10">
    <property type="entry name" value="Ribosomal protein L17"/>
    <property type="match status" value="1"/>
</dbReference>
<name>A0A7L7KRJ5_9MOLU</name>
<reference evidence="6 7" key="1">
    <citation type="submission" date="2020-02" db="EMBL/GenBank/DDBJ databases">
        <authorList>
            <person name="Zheng R.K."/>
            <person name="Sun C.M."/>
        </authorList>
    </citation>
    <scope>NUCLEOTIDE SEQUENCE [LARGE SCALE GENOMIC DNA]</scope>
    <source>
        <strain evidence="7">zrk13</strain>
    </source>
</reference>
<protein>
    <recommendedName>
        <fullName evidence="4">Large ribosomal subunit protein bL17</fullName>
    </recommendedName>
</protein>
<dbReference type="Pfam" id="PF01196">
    <property type="entry name" value="Ribosomal_L17"/>
    <property type="match status" value="1"/>
</dbReference>